<feature type="domain" description="ABC transmembrane type-1" evidence="11">
    <location>
        <begin position="20"/>
        <end position="302"/>
    </location>
</feature>
<dbReference type="Proteomes" id="UP000403266">
    <property type="component" value="Unassembled WGS sequence"/>
</dbReference>
<dbReference type="Gene3D" id="3.40.50.300">
    <property type="entry name" value="P-loop containing nucleotide triphosphate hydrolases"/>
    <property type="match status" value="1"/>
</dbReference>
<evidence type="ECO:0000256" key="9">
    <source>
        <dbReference type="SAM" id="Phobius"/>
    </source>
</evidence>
<evidence type="ECO:0000259" key="11">
    <source>
        <dbReference type="PROSITE" id="PS50929"/>
    </source>
</evidence>
<name>A0A5N7MFF5_9HYPH</name>
<evidence type="ECO:0000259" key="10">
    <source>
        <dbReference type="PROSITE" id="PS50893"/>
    </source>
</evidence>
<dbReference type="SMART" id="SM00382">
    <property type="entry name" value="AAA"/>
    <property type="match status" value="1"/>
</dbReference>
<dbReference type="SUPFAM" id="SSF90123">
    <property type="entry name" value="ABC transporter transmembrane region"/>
    <property type="match status" value="1"/>
</dbReference>
<keyword evidence="5 12" id="KW-0067">ATP-binding</keyword>
<evidence type="ECO:0000256" key="1">
    <source>
        <dbReference type="ARBA" id="ARBA00004651"/>
    </source>
</evidence>
<dbReference type="InterPro" id="IPR003593">
    <property type="entry name" value="AAA+_ATPase"/>
</dbReference>
<evidence type="ECO:0000313" key="13">
    <source>
        <dbReference type="Proteomes" id="UP000403266"/>
    </source>
</evidence>
<dbReference type="PROSITE" id="PS50929">
    <property type="entry name" value="ABC_TM1F"/>
    <property type="match status" value="1"/>
</dbReference>
<organism evidence="12 13">
    <name type="scientific">Microvirga tunisiensis</name>
    <dbReference type="NCBI Taxonomy" id="2108360"/>
    <lineage>
        <taxon>Bacteria</taxon>
        <taxon>Pseudomonadati</taxon>
        <taxon>Pseudomonadota</taxon>
        <taxon>Alphaproteobacteria</taxon>
        <taxon>Hyphomicrobiales</taxon>
        <taxon>Methylobacteriaceae</taxon>
        <taxon>Microvirga</taxon>
    </lineage>
</organism>
<dbReference type="GO" id="GO:0005886">
    <property type="term" value="C:plasma membrane"/>
    <property type="evidence" value="ECO:0007669"/>
    <property type="project" value="UniProtKB-SubCell"/>
</dbReference>
<evidence type="ECO:0000256" key="2">
    <source>
        <dbReference type="ARBA" id="ARBA00005417"/>
    </source>
</evidence>
<gene>
    <name evidence="12" type="ORF">FS320_09515</name>
</gene>
<dbReference type="InterPro" id="IPR039421">
    <property type="entry name" value="Type_1_exporter"/>
</dbReference>
<dbReference type="Gene3D" id="1.20.1560.10">
    <property type="entry name" value="ABC transporter type 1, transmembrane domain"/>
    <property type="match status" value="1"/>
</dbReference>
<dbReference type="PANTHER" id="PTHR43394">
    <property type="entry name" value="ATP-DEPENDENT PERMEASE MDL1, MITOCHONDRIAL"/>
    <property type="match status" value="1"/>
</dbReference>
<evidence type="ECO:0000313" key="12">
    <source>
        <dbReference type="EMBL" id="MPR25468.1"/>
    </source>
</evidence>
<comment type="subcellular location">
    <subcellularLocation>
        <location evidence="1">Cell membrane</location>
        <topology evidence="1">Multi-pass membrane protein</topology>
    </subcellularLocation>
</comment>
<comment type="function">
    <text evidence="8">Part of an ABC transporter complex. Transmembrane domains (TMD) form a pore in the inner membrane and the ATP-binding domain (NBD) is responsible for energy generation.</text>
</comment>
<dbReference type="InterPro" id="IPR027417">
    <property type="entry name" value="P-loop_NTPase"/>
</dbReference>
<reference evidence="12 13" key="1">
    <citation type="journal article" date="2019" name="Syst. Appl. Microbiol.">
        <title>Microvirga tunisiensis sp. nov., a root nodule symbiotic bacterium isolated from Lupinus micranthus and L. luteus grown in Northern Tunisia.</title>
        <authorList>
            <person name="Msaddak A."/>
            <person name="Rejili M."/>
            <person name="Duran D."/>
            <person name="Mars M."/>
            <person name="Palacios J.M."/>
            <person name="Ruiz-Argueso T."/>
            <person name="Rey L."/>
            <person name="Imperial J."/>
        </authorList>
    </citation>
    <scope>NUCLEOTIDE SEQUENCE [LARGE SCALE GENOMIC DNA]</scope>
    <source>
        <strain evidence="12 13">Lmie10</strain>
    </source>
</reference>
<dbReference type="GO" id="GO:0015421">
    <property type="term" value="F:ABC-type oligopeptide transporter activity"/>
    <property type="evidence" value="ECO:0007669"/>
    <property type="project" value="TreeGrafter"/>
</dbReference>
<feature type="domain" description="ABC transporter" evidence="10">
    <location>
        <begin position="336"/>
        <end position="570"/>
    </location>
</feature>
<keyword evidence="7 9" id="KW-0472">Membrane</keyword>
<dbReference type="InterPro" id="IPR011527">
    <property type="entry name" value="ABC1_TM_dom"/>
</dbReference>
<dbReference type="PROSITE" id="PS50893">
    <property type="entry name" value="ABC_TRANSPORTER_2"/>
    <property type="match status" value="1"/>
</dbReference>
<comment type="similarity">
    <text evidence="2">Belongs to the ABC transporter superfamily.</text>
</comment>
<proteinExistence type="inferred from homology"/>
<dbReference type="CDD" id="cd18549">
    <property type="entry name" value="ABC_6TM_YwjA_like"/>
    <property type="match status" value="1"/>
</dbReference>
<dbReference type="InterPro" id="IPR017871">
    <property type="entry name" value="ABC_transporter-like_CS"/>
</dbReference>
<dbReference type="Pfam" id="PF00664">
    <property type="entry name" value="ABC_membrane"/>
    <property type="match status" value="1"/>
</dbReference>
<feature type="transmembrane region" description="Helical" evidence="9">
    <location>
        <begin position="56"/>
        <end position="80"/>
    </location>
</feature>
<dbReference type="OrthoDB" id="9804259at2"/>
<dbReference type="Pfam" id="PF00005">
    <property type="entry name" value="ABC_tran"/>
    <property type="match status" value="1"/>
</dbReference>
<dbReference type="PROSITE" id="PS00211">
    <property type="entry name" value="ABC_TRANSPORTER_1"/>
    <property type="match status" value="1"/>
</dbReference>
<dbReference type="GO" id="GO:0005524">
    <property type="term" value="F:ATP binding"/>
    <property type="evidence" value="ECO:0007669"/>
    <property type="project" value="UniProtKB-KW"/>
</dbReference>
<dbReference type="GO" id="GO:0016887">
    <property type="term" value="F:ATP hydrolysis activity"/>
    <property type="evidence" value="ECO:0007669"/>
    <property type="project" value="InterPro"/>
</dbReference>
<dbReference type="FunFam" id="3.40.50.300:FF:000218">
    <property type="entry name" value="Multidrug ABC transporter ATP-binding protein"/>
    <property type="match status" value="1"/>
</dbReference>
<evidence type="ECO:0000256" key="6">
    <source>
        <dbReference type="ARBA" id="ARBA00022989"/>
    </source>
</evidence>
<dbReference type="InterPro" id="IPR003439">
    <property type="entry name" value="ABC_transporter-like_ATP-bd"/>
</dbReference>
<dbReference type="PANTHER" id="PTHR43394:SF1">
    <property type="entry name" value="ATP-BINDING CASSETTE SUB-FAMILY B MEMBER 10, MITOCHONDRIAL"/>
    <property type="match status" value="1"/>
</dbReference>
<feature type="transmembrane region" description="Helical" evidence="9">
    <location>
        <begin position="138"/>
        <end position="155"/>
    </location>
</feature>
<keyword evidence="13" id="KW-1185">Reference proteome</keyword>
<evidence type="ECO:0000256" key="7">
    <source>
        <dbReference type="ARBA" id="ARBA00023136"/>
    </source>
</evidence>
<dbReference type="RefSeq" id="WP_152711154.1">
    <property type="nucleotide sequence ID" value="NZ_VOSJ01000020.1"/>
</dbReference>
<dbReference type="InterPro" id="IPR036640">
    <property type="entry name" value="ABC1_TM_sf"/>
</dbReference>
<evidence type="ECO:0000256" key="5">
    <source>
        <dbReference type="ARBA" id="ARBA00022840"/>
    </source>
</evidence>
<feature type="transmembrane region" description="Helical" evidence="9">
    <location>
        <begin position="20"/>
        <end position="44"/>
    </location>
</feature>
<dbReference type="SUPFAM" id="SSF52540">
    <property type="entry name" value="P-loop containing nucleoside triphosphate hydrolases"/>
    <property type="match status" value="1"/>
</dbReference>
<protein>
    <submittedName>
        <fullName evidence="12">ABC transporter ATP-binding protein</fullName>
    </submittedName>
</protein>
<sequence length="573" mass="63154">MRSLLKRFFAYYQPHRGLFVLDFSCAVASGLLELGFPIAVKLLIDTLLPTSQWGLIALASAILLAVYVLTAGLMATVTYWGHMLGINIETEMRRKAFDHLQKLSFGFFDNQKTGHLVARLTKDLEEIGEVAHHGPEDLFIAVMTLVGAFILMFTVNMKLAVITALVVPLTAWLTTRYGGRMTRNWQALYGKVGDFNARIEENVGGIRVVQAFANEDHERRLFAADNQGYRKTKLEAYKIMAASTSLSYLSMRLIQMVVMVAGSYLVLKGELSAGGFVGFLLLVGVFFRPIEKINSVIETYPKGIAGFKRYMTFLDTRPDIADRPGARDVGKLKGDIQYKNVEFGYAAERNILKGLDLTIRAGETIAFVGPSGAGKTTICSLLPRFYEVDGGAITIDGIDIRDMTLRSLRSQIGIVQQDVFLFAGTIRENIAYGRLEATEGEILEAARRARLDEVIASLPAGLDTIIGERGVKLSGGQKQRLAIARIFLKNPPILILDEATSALDTETERAIQQALAELSKGRTTLVIAHRLATIVNADRIAVIDRGVIVEQGDHKELLATNGIYKRLSEAQFA</sequence>
<keyword evidence="3 9" id="KW-0812">Transmembrane</keyword>
<dbReference type="EMBL" id="VOSK01000024">
    <property type="protein sequence ID" value="MPR25468.1"/>
    <property type="molecule type" value="Genomic_DNA"/>
</dbReference>
<dbReference type="FunFam" id="1.20.1560.10:FF:000053">
    <property type="entry name" value="Multidrug ABC transporter ATP-binding protein"/>
    <property type="match status" value="1"/>
</dbReference>
<evidence type="ECO:0000256" key="4">
    <source>
        <dbReference type="ARBA" id="ARBA00022741"/>
    </source>
</evidence>
<accession>A0A5N7MFF5</accession>
<keyword evidence="6 9" id="KW-1133">Transmembrane helix</keyword>
<feature type="transmembrane region" description="Helical" evidence="9">
    <location>
        <begin position="273"/>
        <end position="290"/>
    </location>
</feature>
<keyword evidence="4" id="KW-0547">Nucleotide-binding</keyword>
<dbReference type="AlphaFoldDB" id="A0A5N7MFF5"/>
<evidence type="ECO:0000256" key="3">
    <source>
        <dbReference type="ARBA" id="ARBA00022692"/>
    </source>
</evidence>
<evidence type="ECO:0000256" key="8">
    <source>
        <dbReference type="ARBA" id="ARBA00024725"/>
    </source>
</evidence>
<comment type="caution">
    <text evidence="12">The sequence shown here is derived from an EMBL/GenBank/DDBJ whole genome shotgun (WGS) entry which is preliminary data.</text>
</comment>